<evidence type="ECO:0000313" key="1">
    <source>
        <dbReference type="EMBL" id="ODM19505.1"/>
    </source>
</evidence>
<dbReference type="EMBL" id="JXNT01000004">
    <property type="protein sequence ID" value="ODM19505.1"/>
    <property type="molecule type" value="Genomic_DNA"/>
</dbReference>
<keyword evidence="2" id="KW-1185">Reference proteome</keyword>
<proteinExistence type="predicted"/>
<reference evidence="1 2" key="1">
    <citation type="journal article" date="2016" name="BMC Genomics">
        <title>Comparative genomic and transcriptomic analyses of the Fuzhuan brick tea-fermentation fungus Aspergillus cristatus.</title>
        <authorList>
            <person name="Ge Y."/>
            <person name="Wang Y."/>
            <person name="Liu Y."/>
            <person name="Tan Y."/>
            <person name="Ren X."/>
            <person name="Zhang X."/>
            <person name="Hyde K.D."/>
            <person name="Liu Y."/>
            <person name="Liu Z."/>
        </authorList>
    </citation>
    <scope>NUCLEOTIDE SEQUENCE [LARGE SCALE GENOMIC DNA]</scope>
    <source>
        <strain evidence="1 2">GZAAS20.1005</strain>
    </source>
</reference>
<accession>A0A1E3BEV0</accession>
<name>A0A1E3BEV0_ASPCR</name>
<organism evidence="1 2">
    <name type="scientific">Aspergillus cristatus</name>
    <name type="common">Chinese Fuzhuan brick tea-fermentation fungus</name>
    <name type="synonym">Eurotium cristatum</name>
    <dbReference type="NCBI Taxonomy" id="573508"/>
    <lineage>
        <taxon>Eukaryota</taxon>
        <taxon>Fungi</taxon>
        <taxon>Dikarya</taxon>
        <taxon>Ascomycota</taxon>
        <taxon>Pezizomycotina</taxon>
        <taxon>Eurotiomycetes</taxon>
        <taxon>Eurotiomycetidae</taxon>
        <taxon>Eurotiales</taxon>
        <taxon>Aspergillaceae</taxon>
        <taxon>Aspergillus</taxon>
        <taxon>Aspergillus subgen. Aspergillus</taxon>
    </lineage>
</organism>
<protein>
    <submittedName>
        <fullName evidence="1">Uncharacterized protein</fullName>
    </submittedName>
</protein>
<gene>
    <name evidence="1" type="ORF">SI65_04489</name>
</gene>
<dbReference type="VEuPathDB" id="FungiDB:SI65_04489"/>
<dbReference type="AlphaFoldDB" id="A0A1E3BEV0"/>
<comment type="caution">
    <text evidence="1">The sequence shown here is derived from an EMBL/GenBank/DDBJ whole genome shotgun (WGS) entry which is preliminary data.</text>
</comment>
<sequence>MRYDINSSMLGNEIDLSRPDRMERAISKPQQRQHELASLKDETDISSFKDFFETQNANSRS</sequence>
<dbReference type="Proteomes" id="UP000094569">
    <property type="component" value="Unassembled WGS sequence"/>
</dbReference>
<evidence type="ECO:0000313" key="2">
    <source>
        <dbReference type="Proteomes" id="UP000094569"/>
    </source>
</evidence>